<dbReference type="Proteomes" id="UP000037822">
    <property type="component" value="Unassembled WGS sequence"/>
</dbReference>
<dbReference type="PATRIC" id="fig|1526658.3.peg.3910"/>
<dbReference type="AlphaFoldDB" id="A0A0N1N1S6"/>
<evidence type="ECO:0000313" key="2">
    <source>
        <dbReference type="Proteomes" id="UP000037822"/>
    </source>
</evidence>
<dbReference type="EMBL" id="LGSZ01000040">
    <property type="protein sequence ID" value="KPH80561.1"/>
    <property type="molecule type" value="Genomic_DNA"/>
</dbReference>
<gene>
    <name evidence="1" type="ORF">AE618_12380</name>
</gene>
<keyword evidence="2" id="KW-1185">Reference proteome</keyword>
<accession>A0A0N1N1S6</accession>
<organism evidence="1 2">
    <name type="scientific">Bosea vaviloviae</name>
    <dbReference type="NCBI Taxonomy" id="1526658"/>
    <lineage>
        <taxon>Bacteria</taxon>
        <taxon>Pseudomonadati</taxon>
        <taxon>Pseudomonadota</taxon>
        <taxon>Alphaproteobacteria</taxon>
        <taxon>Hyphomicrobiales</taxon>
        <taxon>Boseaceae</taxon>
        <taxon>Bosea</taxon>
    </lineage>
</organism>
<reference evidence="1 2" key="1">
    <citation type="submission" date="2015-07" db="EMBL/GenBank/DDBJ databases">
        <title>Whole genome sequencing of Bosea vaviloviae isolated from cave pool.</title>
        <authorList>
            <person name="Tan N.E.H."/>
            <person name="Lee Y.P."/>
            <person name="Gan H.M."/>
            <person name="Barton H."/>
            <person name="Savka M.A."/>
        </authorList>
    </citation>
    <scope>NUCLEOTIDE SEQUENCE [LARGE SCALE GENOMIC DNA]</scope>
    <source>
        <strain evidence="1 2">SD260</strain>
    </source>
</reference>
<name>A0A0N1N1S6_9HYPH</name>
<protein>
    <submittedName>
        <fullName evidence="1">Uncharacterized protein</fullName>
    </submittedName>
</protein>
<proteinExistence type="predicted"/>
<evidence type="ECO:0000313" key="1">
    <source>
        <dbReference type="EMBL" id="KPH80561.1"/>
    </source>
</evidence>
<comment type="caution">
    <text evidence="1">The sequence shown here is derived from an EMBL/GenBank/DDBJ whole genome shotgun (WGS) entry which is preliminary data.</text>
</comment>
<sequence>MLEVATLDSDLYKALEPAVDEIATLKHVRNGFIEYAEDEDFRDGFTDYATRELDDIEASFKALYKYCTGQDGVPARLR</sequence>